<proteinExistence type="predicted"/>
<dbReference type="EMBL" id="ML987197">
    <property type="protein sequence ID" value="KAF2247246.1"/>
    <property type="molecule type" value="Genomic_DNA"/>
</dbReference>
<feature type="region of interest" description="Disordered" evidence="1">
    <location>
        <begin position="363"/>
        <end position="408"/>
    </location>
</feature>
<protein>
    <submittedName>
        <fullName evidence="2">Uncharacterized protein</fullName>
    </submittedName>
</protein>
<feature type="region of interest" description="Disordered" evidence="1">
    <location>
        <begin position="1"/>
        <end position="40"/>
    </location>
</feature>
<dbReference type="Proteomes" id="UP000800094">
    <property type="component" value="Unassembled WGS sequence"/>
</dbReference>
<reference evidence="2" key="1">
    <citation type="journal article" date="2020" name="Stud. Mycol.">
        <title>101 Dothideomycetes genomes: a test case for predicting lifestyles and emergence of pathogens.</title>
        <authorList>
            <person name="Haridas S."/>
            <person name="Albert R."/>
            <person name="Binder M."/>
            <person name="Bloem J."/>
            <person name="Labutti K."/>
            <person name="Salamov A."/>
            <person name="Andreopoulos B."/>
            <person name="Baker S."/>
            <person name="Barry K."/>
            <person name="Bills G."/>
            <person name="Bluhm B."/>
            <person name="Cannon C."/>
            <person name="Castanera R."/>
            <person name="Culley D."/>
            <person name="Daum C."/>
            <person name="Ezra D."/>
            <person name="Gonzalez J."/>
            <person name="Henrissat B."/>
            <person name="Kuo A."/>
            <person name="Liang C."/>
            <person name="Lipzen A."/>
            <person name="Lutzoni F."/>
            <person name="Magnuson J."/>
            <person name="Mondo S."/>
            <person name="Nolan M."/>
            <person name="Ohm R."/>
            <person name="Pangilinan J."/>
            <person name="Park H.-J."/>
            <person name="Ramirez L."/>
            <person name="Alfaro M."/>
            <person name="Sun H."/>
            <person name="Tritt A."/>
            <person name="Yoshinaga Y."/>
            <person name="Zwiers L.-H."/>
            <person name="Turgeon B."/>
            <person name="Goodwin S."/>
            <person name="Spatafora J."/>
            <person name="Crous P."/>
            <person name="Grigoriev I."/>
        </authorList>
    </citation>
    <scope>NUCLEOTIDE SEQUENCE</scope>
    <source>
        <strain evidence="2">CBS 122368</strain>
    </source>
</reference>
<keyword evidence="3" id="KW-1185">Reference proteome</keyword>
<feature type="compositionally biased region" description="Basic and acidic residues" evidence="1">
    <location>
        <begin position="393"/>
        <end position="407"/>
    </location>
</feature>
<feature type="compositionally biased region" description="Basic and acidic residues" evidence="1">
    <location>
        <begin position="705"/>
        <end position="718"/>
    </location>
</feature>
<dbReference type="RefSeq" id="XP_033682250.1">
    <property type="nucleotide sequence ID" value="XM_033826919.1"/>
</dbReference>
<feature type="compositionally biased region" description="Low complexity" evidence="1">
    <location>
        <begin position="20"/>
        <end position="34"/>
    </location>
</feature>
<gene>
    <name evidence="2" type="ORF">BU26DRAFT_506519</name>
</gene>
<sequence>MTAVVPRKRKFGFFEDDKSPPSANPATTPSRTPAVATSTTAGAIISYTQGPTKKKMRVQLQSSPPTNMQALLRRTSDALTKARNPRQHNRGHGAIASENTESPADQLENGDDRASKRIRTTANALWTPVPAAPVSTLIPSPAPIVPAAPTYSVSTRSLAAALSMYPGAPDPVQFPAQAAAYLSEVQGLLSRPVRSPIDSSCSNSEVSLSCRDAINDYLYGGISLKDCLSGYNAHGSSAKATAAISKNILKFSPTWFAEQHTVLPLDGRNKAEKNRLKALGQGKANFPALSPDTTQDAAQPQNQPNPPQSVQSLTENSADISHSPGQVVVPASRKNGCGPVTVELLTRHLETLIPMYIDENGDSESRSGCDFANNIGSPGESNSGTGNPDDESIAMKDRSNENRDHGCDVYSEDGSEFDLGEECDFRNRIIEHDWKEHDAKEIPDDKITADDHVLITKGSPEEVYYARADAFLHYTEEPKLHELRQSQQVCIDVSPEVLGAFVHSISPVPRASLPTHDLKLLDQYLVAKHMKSIHAMDMVVDRLHWMYEEQSRLEKKLERPHPPNIANPKRQDAHVVWDGTKWEVCLNVLDFDIPTVLDQMDPEKDSDILSLFVDVIVEKKMPQEQLDQMEFEPAVGELLTARSTELNHLHRAKQGDFCHRYHSHGGEECYKKIAEDHRSDRLARWFYDSKLKEYEQLNWDAEDGATRHKNTEGKESWKGKSPSYNPEETLKWAKTHMLEQIQLERKEKAEKEIEWVGYDEKMGLALLNNYEGQLFEAFPYNPGVANELRETVKTLNAIQNGAISKLTDEAKEYQDFGDAYHRIREEVREDVSMKYNEERIWYTCAAAPDRCGVTAKARLFIVSAARSLKRNSFQVHSVSKRCPGR</sequence>
<dbReference type="GeneID" id="54580249"/>
<feature type="compositionally biased region" description="Low complexity" evidence="1">
    <location>
        <begin position="292"/>
        <end position="302"/>
    </location>
</feature>
<name>A0A6A6IA30_9PLEO</name>
<feature type="region of interest" description="Disordered" evidence="1">
    <location>
        <begin position="283"/>
        <end position="334"/>
    </location>
</feature>
<feature type="region of interest" description="Disordered" evidence="1">
    <location>
        <begin position="80"/>
        <end position="113"/>
    </location>
</feature>
<feature type="compositionally biased region" description="Polar residues" evidence="1">
    <location>
        <begin position="374"/>
        <end position="386"/>
    </location>
</feature>
<dbReference type="OrthoDB" id="3679838at2759"/>
<evidence type="ECO:0000313" key="2">
    <source>
        <dbReference type="EMBL" id="KAF2247246.1"/>
    </source>
</evidence>
<dbReference type="AlphaFoldDB" id="A0A6A6IA30"/>
<feature type="compositionally biased region" description="Polar residues" evidence="1">
    <location>
        <begin position="309"/>
        <end position="324"/>
    </location>
</feature>
<feature type="region of interest" description="Disordered" evidence="1">
    <location>
        <begin position="705"/>
        <end position="724"/>
    </location>
</feature>
<feature type="compositionally biased region" description="Basic residues" evidence="1">
    <location>
        <begin position="1"/>
        <end position="11"/>
    </location>
</feature>
<accession>A0A6A6IA30</accession>
<evidence type="ECO:0000256" key="1">
    <source>
        <dbReference type="SAM" id="MobiDB-lite"/>
    </source>
</evidence>
<evidence type="ECO:0000313" key="3">
    <source>
        <dbReference type="Proteomes" id="UP000800094"/>
    </source>
</evidence>
<organism evidence="2 3">
    <name type="scientific">Trematosphaeria pertusa</name>
    <dbReference type="NCBI Taxonomy" id="390896"/>
    <lineage>
        <taxon>Eukaryota</taxon>
        <taxon>Fungi</taxon>
        <taxon>Dikarya</taxon>
        <taxon>Ascomycota</taxon>
        <taxon>Pezizomycotina</taxon>
        <taxon>Dothideomycetes</taxon>
        <taxon>Pleosporomycetidae</taxon>
        <taxon>Pleosporales</taxon>
        <taxon>Massarineae</taxon>
        <taxon>Trematosphaeriaceae</taxon>
        <taxon>Trematosphaeria</taxon>
    </lineage>
</organism>